<dbReference type="Proteomes" id="UP000377595">
    <property type="component" value="Unassembled WGS sequence"/>
</dbReference>
<evidence type="ECO:0000313" key="1">
    <source>
        <dbReference type="EMBL" id="GES19564.1"/>
    </source>
</evidence>
<reference evidence="1 2" key="1">
    <citation type="submission" date="2019-10" db="EMBL/GenBank/DDBJ databases">
        <title>Whole genome shotgun sequence of Acrocarpospora pleiomorpha NBRC 16267.</title>
        <authorList>
            <person name="Ichikawa N."/>
            <person name="Kimura A."/>
            <person name="Kitahashi Y."/>
            <person name="Komaki H."/>
            <person name="Oguchi A."/>
        </authorList>
    </citation>
    <scope>NUCLEOTIDE SEQUENCE [LARGE SCALE GENOMIC DNA]</scope>
    <source>
        <strain evidence="1 2">NBRC 16267</strain>
    </source>
</reference>
<sequence>MPIGRDLVSIALTEGENGPGLTLTNQGGGRYAEQRGWVFNPLRITVKSNFGGSATAST</sequence>
<evidence type="ECO:0000313" key="2">
    <source>
        <dbReference type="Proteomes" id="UP000377595"/>
    </source>
</evidence>
<protein>
    <submittedName>
        <fullName evidence="1">Uncharacterized protein</fullName>
    </submittedName>
</protein>
<name>A0A5M3XE75_9ACTN</name>
<organism evidence="1 2">
    <name type="scientific">Acrocarpospora pleiomorpha</name>
    <dbReference type="NCBI Taxonomy" id="90975"/>
    <lineage>
        <taxon>Bacteria</taxon>
        <taxon>Bacillati</taxon>
        <taxon>Actinomycetota</taxon>
        <taxon>Actinomycetes</taxon>
        <taxon>Streptosporangiales</taxon>
        <taxon>Streptosporangiaceae</taxon>
        <taxon>Acrocarpospora</taxon>
    </lineage>
</organism>
<dbReference type="EMBL" id="BLAF01000012">
    <property type="protein sequence ID" value="GES19564.1"/>
    <property type="molecule type" value="Genomic_DNA"/>
</dbReference>
<keyword evidence="2" id="KW-1185">Reference proteome</keyword>
<proteinExistence type="predicted"/>
<dbReference type="AlphaFoldDB" id="A0A5M3XE75"/>
<dbReference type="OrthoDB" id="5198596at2"/>
<accession>A0A5M3XE75</accession>
<gene>
    <name evidence="1" type="ORF">Aple_024600</name>
</gene>
<comment type="caution">
    <text evidence="1">The sequence shown here is derived from an EMBL/GenBank/DDBJ whole genome shotgun (WGS) entry which is preliminary data.</text>
</comment>
<dbReference type="RefSeq" id="WP_155344646.1">
    <property type="nucleotide sequence ID" value="NZ_BAAAHM010000022.1"/>
</dbReference>